<dbReference type="Proteomes" id="UP000805193">
    <property type="component" value="Unassembled WGS sequence"/>
</dbReference>
<proteinExistence type="predicted"/>
<reference evidence="1 2" key="1">
    <citation type="journal article" date="2020" name="Cell">
        <title>Large-Scale Comparative Analyses of Tick Genomes Elucidate Their Genetic Diversity and Vector Capacities.</title>
        <authorList>
            <consortium name="Tick Genome and Microbiome Consortium (TIGMIC)"/>
            <person name="Jia N."/>
            <person name="Wang J."/>
            <person name="Shi W."/>
            <person name="Du L."/>
            <person name="Sun Y."/>
            <person name="Zhan W."/>
            <person name="Jiang J.F."/>
            <person name="Wang Q."/>
            <person name="Zhang B."/>
            <person name="Ji P."/>
            <person name="Bell-Sakyi L."/>
            <person name="Cui X.M."/>
            <person name="Yuan T.T."/>
            <person name="Jiang B.G."/>
            <person name="Yang W.F."/>
            <person name="Lam T.T."/>
            <person name="Chang Q.C."/>
            <person name="Ding S.J."/>
            <person name="Wang X.J."/>
            <person name="Zhu J.G."/>
            <person name="Ruan X.D."/>
            <person name="Zhao L."/>
            <person name="Wei J.T."/>
            <person name="Ye R.Z."/>
            <person name="Que T.C."/>
            <person name="Du C.H."/>
            <person name="Zhou Y.H."/>
            <person name="Cheng J.X."/>
            <person name="Dai P.F."/>
            <person name="Guo W.B."/>
            <person name="Han X.H."/>
            <person name="Huang E.J."/>
            <person name="Li L.F."/>
            <person name="Wei W."/>
            <person name="Gao Y.C."/>
            <person name="Liu J.Z."/>
            <person name="Shao H.Z."/>
            <person name="Wang X."/>
            <person name="Wang C.C."/>
            <person name="Yang T.C."/>
            <person name="Huo Q.B."/>
            <person name="Li W."/>
            <person name="Chen H.Y."/>
            <person name="Chen S.E."/>
            <person name="Zhou L.G."/>
            <person name="Ni X.B."/>
            <person name="Tian J.H."/>
            <person name="Sheng Y."/>
            <person name="Liu T."/>
            <person name="Pan Y.S."/>
            <person name="Xia L.Y."/>
            <person name="Li J."/>
            <person name="Zhao F."/>
            <person name="Cao W.C."/>
        </authorList>
    </citation>
    <scope>NUCLEOTIDE SEQUENCE [LARGE SCALE GENOMIC DNA]</scope>
    <source>
        <strain evidence="1">Iper-2018</strain>
    </source>
</reference>
<gene>
    <name evidence="1" type="ORF">HPB47_024745</name>
</gene>
<protein>
    <submittedName>
        <fullName evidence="1">Uncharacterized protein</fullName>
    </submittedName>
</protein>
<keyword evidence="2" id="KW-1185">Reference proteome</keyword>
<accession>A0AC60Q3H3</accession>
<dbReference type="EMBL" id="JABSTQ010009550">
    <property type="protein sequence ID" value="KAG0428225.1"/>
    <property type="molecule type" value="Genomic_DNA"/>
</dbReference>
<sequence>CAVVPERIEGAPRSASDNAAKAAVNEVGLRGPLKSCHAWHDTKMLQPQDLKEIRKKIDKKLLELISTVATK</sequence>
<name>A0AC60Q3H3_IXOPE</name>
<comment type="caution">
    <text evidence="1">The sequence shown here is derived from an EMBL/GenBank/DDBJ whole genome shotgun (WGS) entry which is preliminary data.</text>
</comment>
<evidence type="ECO:0000313" key="1">
    <source>
        <dbReference type="EMBL" id="KAG0428225.1"/>
    </source>
</evidence>
<feature type="non-terminal residue" evidence="1">
    <location>
        <position position="1"/>
    </location>
</feature>
<evidence type="ECO:0000313" key="2">
    <source>
        <dbReference type="Proteomes" id="UP000805193"/>
    </source>
</evidence>
<organism evidence="1 2">
    <name type="scientific">Ixodes persulcatus</name>
    <name type="common">Taiga tick</name>
    <dbReference type="NCBI Taxonomy" id="34615"/>
    <lineage>
        <taxon>Eukaryota</taxon>
        <taxon>Metazoa</taxon>
        <taxon>Ecdysozoa</taxon>
        <taxon>Arthropoda</taxon>
        <taxon>Chelicerata</taxon>
        <taxon>Arachnida</taxon>
        <taxon>Acari</taxon>
        <taxon>Parasitiformes</taxon>
        <taxon>Ixodida</taxon>
        <taxon>Ixodoidea</taxon>
        <taxon>Ixodidae</taxon>
        <taxon>Ixodinae</taxon>
        <taxon>Ixodes</taxon>
    </lineage>
</organism>